<comment type="caution">
    <text evidence="1">The sequence shown here is derived from an EMBL/GenBank/DDBJ whole genome shotgun (WGS) entry which is preliminary data.</text>
</comment>
<dbReference type="OrthoDB" id="1750169at2759"/>
<keyword evidence="2" id="KW-1185">Reference proteome</keyword>
<reference evidence="1 2" key="1">
    <citation type="submission" date="2020-02" db="EMBL/GenBank/DDBJ databases">
        <authorList>
            <person name="Ma Q."/>
            <person name="Huang Y."/>
            <person name="Song X."/>
            <person name="Pei D."/>
        </authorList>
    </citation>
    <scope>NUCLEOTIDE SEQUENCE [LARGE SCALE GENOMIC DNA]</scope>
    <source>
        <strain evidence="1">Sxm20200214</strain>
        <tissue evidence="1">Leaf</tissue>
    </source>
</reference>
<evidence type="ECO:0000313" key="1">
    <source>
        <dbReference type="EMBL" id="KAG2331056.1"/>
    </source>
</evidence>
<evidence type="ECO:0000313" key="2">
    <source>
        <dbReference type="Proteomes" id="UP000886595"/>
    </source>
</evidence>
<accession>A0A8X7WKA5</accession>
<organism evidence="1 2">
    <name type="scientific">Brassica carinata</name>
    <name type="common">Ethiopian mustard</name>
    <name type="synonym">Abyssinian cabbage</name>
    <dbReference type="NCBI Taxonomy" id="52824"/>
    <lineage>
        <taxon>Eukaryota</taxon>
        <taxon>Viridiplantae</taxon>
        <taxon>Streptophyta</taxon>
        <taxon>Embryophyta</taxon>
        <taxon>Tracheophyta</taxon>
        <taxon>Spermatophyta</taxon>
        <taxon>Magnoliopsida</taxon>
        <taxon>eudicotyledons</taxon>
        <taxon>Gunneridae</taxon>
        <taxon>Pentapetalae</taxon>
        <taxon>rosids</taxon>
        <taxon>malvids</taxon>
        <taxon>Brassicales</taxon>
        <taxon>Brassicaceae</taxon>
        <taxon>Brassiceae</taxon>
        <taxon>Brassica</taxon>
    </lineage>
</organism>
<gene>
    <name evidence="1" type="ORF">Bca52824_002236</name>
</gene>
<protein>
    <submittedName>
        <fullName evidence="1">Uncharacterized protein</fullName>
    </submittedName>
</protein>
<dbReference type="EMBL" id="JAAMPC010000001">
    <property type="protein sequence ID" value="KAG2331056.1"/>
    <property type="molecule type" value="Genomic_DNA"/>
</dbReference>
<dbReference type="Proteomes" id="UP000886595">
    <property type="component" value="Unassembled WGS sequence"/>
</dbReference>
<proteinExistence type="predicted"/>
<sequence length="145" mass="16945">MTSPTIIPVAVKGIGKGFLLRLSGKGGVILRSVVARFQIVKEERKSRIVIEELELPSRLFETGFEPVGRKRVNSYFNLRWLELIKLVLEIRMIWRCCKECNLLVLRMGGHTFSVMFAHYFLLRQLVTDKELELWWTFAGRKCKFI</sequence>
<dbReference type="AlphaFoldDB" id="A0A8X7WKA5"/>
<name>A0A8X7WKA5_BRACI</name>